<gene>
    <name evidence="2" type="ORF">FGF67_12890</name>
</gene>
<proteinExistence type="predicted"/>
<dbReference type="AlphaFoldDB" id="A0A5C4SGW3"/>
<keyword evidence="3" id="KW-1185">Reference proteome</keyword>
<dbReference type="OrthoDB" id="1158605at2"/>
<evidence type="ECO:0000313" key="2">
    <source>
        <dbReference type="EMBL" id="TNJ42879.1"/>
    </source>
</evidence>
<accession>A0A5C4SGW3</accession>
<reference evidence="2 3" key="1">
    <citation type="submission" date="2019-05" db="EMBL/GenBank/DDBJ databases">
        <title>Tamlana fucoidanivorans sp. nov., isolated from the surface of algae collected from Fujian province in China.</title>
        <authorList>
            <person name="Li J."/>
        </authorList>
    </citation>
    <scope>NUCLEOTIDE SEQUENCE [LARGE SCALE GENOMIC DNA]</scope>
    <source>
        <strain evidence="2 3">CW2-9</strain>
    </source>
</reference>
<evidence type="ECO:0008006" key="4">
    <source>
        <dbReference type="Google" id="ProtNLM"/>
    </source>
</evidence>
<keyword evidence="1" id="KW-0175">Coiled coil</keyword>
<feature type="coiled-coil region" evidence="1">
    <location>
        <begin position="141"/>
        <end position="182"/>
    </location>
</feature>
<evidence type="ECO:0000256" key="1">
    <source>
        <dbReference type="SAM" id="Coils"/>
    </source>
</evidence>
<organism evidence="2 3">
    <name type="scientific">Allotamlana fucoidanivorans</name>
    <dbReference type="NCBI Taxonomy" id="2583814"/>
    <lineage>
        <taxon>Bacteria</taxon>
        <taxon>Pseudomonadati</taxon>
        <taxon>Bacteroidota</taxon>
        <taxon>Flavobacteriia</taxon>
        <taxon>Flavobacteriales</taxon>
        <taxon>Flavobacteriaceae</taxon>
        <taxon>Allotamlana</taxon>
    </lineage>
</organism>
<dbReference type="Proteomes" id="UP000308713">
    <property type="component" value="Unassembled WGS sequence"/>
</dbReference>
<name>A0A5C4SGW3_9FLAO</name>
<dbReference type="EMBL" id="VDCS01000012">
    <property type="protein sequence ID" value="TNJ42879.1"/>
    <property type="molecule type" value="Genomic_DNA"/>
</dbReference>
<comment type="caution">
    <text evidence="2">The sequence shown here is derived from an EMBL/GenBank/DDBJ whole genome shotgun (WGS) entry which is preliminary data.</text>
</comment>
<protein>
    <recommendedName>
        <fullName evidence="4">DUF4398 domain-containing protein</fullName>
    </recommendedName>
</protein>
<dbReference type="RefSeq" id="WP_139698172.1">
    <property type="nucleotide sequence ID" value="NZ_CP074074.1"/>
</dbReference>
<sequence length="253" mass="29019">MKNVYFILFFISIYTVNAQNSCDNANSYLVNAYAHAKDSYESNNISHLKYYANRSVEAFQLAKKQLKDCPCSKALEFANKAIEALLKVEQEETFEDGRFFVKRGREFAKQSVIEMDQCAFNNYQETSTQTVETPNNTSTQLSDLQKEQLKLQQQQEALKKQEAEIKSKLAAQKLEAESLKKKQIIASYKKVMSNNVKTYNESLSVCHCQHKAFENTTISEDLSSKSIDEIKHYFTENLKALASDYIAELNQCN</sequence>
<evidence type="ECO:0000313" key="3">
    <source>
        <dbReference type="Proteomes" id="UP000308713"/>
    </source>
</evidence>